<keyword evidence="7" id="KW-0235">DNA replication</keyword>
<dbReference type="InterPro" id="IPR040982">
    <property type="entry name" value="DNA_pol3_finger"/>
</dbReference>
<dbReference type="GO" id="GO:0003887">
    <property type="term" value="F:DNA-directed DNA polymerase activity"/>
    <property type="evidence" value="ECO:0007669"/>
    <property type="project" value="UniProtKB-EC"/>
</dbReference>
<dbReference type="EMBL" id="JBHUGD010000001">
    <property type="protein sequence ID" value="MFD1945744.1"/>
    <property type="molecule type" value="Genomic_DNA"/>
</dbReference>
<keyword evidence="12" id="KW-1185">Reference proteome</keyword>
<dbReference type="InterPro" id="IPR003141">
    <property type="entry name" value="Pol/His_phosphatase_N"/>
</dbReference>
<keyword evidence="6 11" id="KW-0548">Nucleotidyltransferase</keyword>
<evidence type="ECO:0000259" key="10">
    <source>
        <dbReference type="SMART" id="SM00481"/>
    </source>
</evidence>
<accession>A0ABW4TJ95</accession>
<dbReference type="Gene3D" id="1.10.10.1600">
    <property type="entry name" value="Bacterial DNA polymerase III alpha subunit, thumb domain"/>
    <property type="match status" value="1"/>
</dbReference>
<dbReference type="PANTHER" id="PTHR32294:SF0">
    <property type="entry name" value="DNA POLYMERASE III SUBUNIT ALPHA"/>
    <property type="match status" value="1"/>
</dbReference>
<dbReference type="Pfam" id="PF17657">
    <property type="entry name" value="DNA_pol3_finger"/>
    <property type="match status" value="1"/>
</dbReference>
<comment type="catalytic activity">
    <reaction evidence="9">
        <text>DNA(n) + a 2'-deoxyribonucleoside 5'-triphosphate = DNA(n+1) + diphosphate</text>
        <dbReference type="Rhea" id="RHEA:22508"/>
        <dbReference type="Rhea" id="RHEA-COMP:17339"/>
        <dbReference type="Rhea" id="RHEA-COMP:17340"/>
        <dbReference type="ChEBI" id="CHEBI:33019"/>
        <dbReference type="ChEBI" id="CHEBI:61560"/>
        <dbReference type="ChEBI" id="CHEBI:173112"/>
        <dbReference type="EC" id="2.7.7.7"/>
    </reaction>
</comment>
<evidence type="ECO:0000256" key="7">
    <source>
        <dbReference type="ARBA" id="ARBA00022705"/>
    </source>
</evidence>
<proteinExistence type="inferred from homology"/>
<dbReference type="CDD" id="cd04485">
    <property type="entry name" value="DnaE_OBF"/>
    <property type="match status" value="1"/>
</dbReference>
<reference evidence="12" key="1">
    <citation type="journal article" date="2019" name="Int. J. Syst. Evol. Microbiol.">
        <title>The Global Catalogue of Microorganisms (GCM) 10K type strain sequencing project: providing services to taxonomists for standard genome sequencing and annotation.</title>
        <authorList>
            <consortium name="The Broad Institute Genomics Platform"/>
            <consortium name="The Broad Institute Genome Sequencing Center for Infectious Disease"/>
            <person name="Wu L."/>
            <person name="Ma J."/>
        </authorList>
    </citation>
    <scope>NUCLEOTIDE SEQUENCE [LARGE SCALE GENOMIC DNA]</scope>
    <source>
        <strain evidence="12">CGMCC 1.12477</strain>
    </source>
</reference>
<dbReference type="InterPro" id="IPR011708">
    <property type="entry name" value="DNA_pol3_alpha_NTPase_dom"/>
</dbReference>
<dbReference type="NCBIfam" id="TIGR00594">
    <property type="entry name" value="polc"/>
    <property type="match status" value="1"/>
</dbReference>
<feature type="domain" description="Polymerase/histidinol phosphatase N-terminal" evidence="10">
    <location>
        <begin position="10"/>
        <end position="77"/>
    </location>
</feature>
<dbReference type="Gene3D" id="3.20.20.140">
    <property type="entry name" value="Metal-dependent hydrolases"/>
    <property type="match status" value="1"/>
</dbReference>
<dbReference type="InterPro" id="IPR004365">
    <property type="entry name" value="NA-bd_OB_tRNA"/>
</dbReference>
<comment type="similarity">
    <text evidence="2">Belongs to the DNA polymerase type-C family. DnaE subfamily.</text>
</comment>
<dbReference type="InterPro" id="IPR029460">
    <property type="entry name" value="DNAPol_HHH"/>
</dbReference>
<dbReference type="InterPro" id="IPR041931">
    <property type="entry name" value="DNA_pol3_alpha_thumb_dom"/>
</dbReference>
<evidence type="ECO:0000256" key="2">
    <source>
        <dbReference type="ARBA" id="ARBA00009496"/>
    </source>
</evidence>
<dbReference type="Proteomes" id="UP001597351">
    <property type="component" value="Unassembled WGS sequence"/>
</dbReference>
<keyword evidence="8" id="KW-0239">DNA-directed DNA polymerase</keyword>
<dbReference type="Pfam" id="PF14579">
    <property type="entry name" value="HHH_6"/>
    <property type="match status" value="1"/>
</dbReference>
<dbReference type="NCBIfam" id="NF004226">
    <property type="entry name" value="PRK05673.1"/>
    <property type="match status" value="1"/>
</dbReference>
<gene>
    <name evidence="11" type="primary">dnaE</name>
    <name evidence="11" type="ORF">ACFSDE_02990</name>
</gene>
<dbReference type="Gene3D" id="1.10.150.870">
    <property type="match status" value="1"/>
</dbReference>
<evidence type="ECO:0000256" key="3">
    <source>
        <dbReference type="ARBA" id="ARBA00012417"/>
    </source>
</evidence>
<comment type="caution">
    <text evidence="11">The sequence shown here is derived from an EMBL/GenBank/DDBJ whole genome shotgun (WGS) entry which is preliminary data.</text>
</comment>
<evidence type="ECO:0000256" key="5">
    <source>
        <dbReference type="ARBA" id="ARBA00022679"/>
    </source>
</evidence>
<organism evidence="11 12">
    <name type="scientific">Nocardioides aestuarii</name>
    <dbReference type="NCBI Taxonomy" id="252231"/>
    <lineage>
        <taxon>Bacteria</taxon>
        <taxon>Bacillati</taxon>
        <taxon>Actinomycetota</taxon>
        <taxon>Actinomycetes</taxon>
        <taxon>Propionibacteriales</taxon>
        <taxon>Nocardioidaceae</taxon>
        <taxon>Nocardioides</taxon>
    </lineage>
</organism>
<comment type="subcellular location">
    <subcellularLocation>
        <location evidence="1">Cytoplasm</location>
    </subcellularLocation>
</comment>
<evidence type="ECO:0000256" key="4">
    <source>
        <dbReference type="ARBA" id="ARBA00019114"/>
    </source>
</evidence>
<keyword evidence="5 11" id="KW-0808">Transferase</keyword>
<dbReference type="Pfam" id="PF07733">
    <property type="entry name" value="DNA_pol3_alpha"/>
    <property type="match status" value="1"/>
</dbReference>
<evidence type="ECO:0000313" key="11">
    <source>
        <dbReference type="EMBL" id="MFD1945744.1"/>
    </source>
</evidence>
<dbReference type="CDD" id="cd12113">
    <property type="entry name" value="PHP_PolIIIA_DnaE3"/>
    <property type="match status" value="1"/>
</dbReference>
<dbReference type="EC" id="2.7.7.7" evidence="3"/>
<dbReference type="SUPFAM" id="SSF89550">
    <property type="entry name" value="PHP domain-like"/>
    <property type="match status" value="1"/>
</dbReference>
<dbReference type="InterPro" id="IPR004013">
    <property type="entry name" value="PHP_dom"/>
</dbReference>
<dbReference type="Pfam" id="PF02811">
    <property type="entry name" value="PHP"/>
    <property type="match status" value="1"/>
</dbReference>
<dbReference type="Pfam" id="PF01336">
    <property type="entry name" value="tRNA_anti-codon"/>
    <property type="match status" value="1"/>
</dbReference>
<protein>
    <recommendedName>
        <fullName evidence="4">DNA polymerase III subunit alpha</fullName>
        <ecNumber evidence="3">2.7.7.7</ecNumber>
    </recommendedName>
</protein>
<dbReference type="RefSeq" id="WP_343915349.1">
    <property type="nucleotide sequence ID" value="NZ_BAAAJT010000002.1"/>
</dbReference>
<dbReference type="InterPro" id="IPR016195">
    <property type="entry name" value="Pol/histidinol_Pase-like"/>
</dbReference>
<evidence type="ECO:0000256" key="8">
    <source>
        <dbReference type="ARBA" id="ARBA00022932"/>
    </source>
</evidence>
<evidence type="ECO:0000256" key="1">
    <source>
        <dbReference type="ARBA" id="ARBA00004496"/>
    </source>
</evidence>
<evidence type="ECO:0000313" key="12">
    <source>
        <dbReference type="Proteomes" id="UP001597351"/>
    </source>
</evidence>
<evidence type="ECO:0000256" key="6">
    <source>
        <dbReference type="ARBA" id="ARBA00022695"/>
    </source>
</evidence>
<dbReference type="SMART" id="SM00481">
    <property type="entry name" value="POLIIIAc"/>
    <property type="match status" value="1"/>
</dbReference>
<dbReference type="PANTHER" id="PTHR32294">
    <property type="entry name" value="DNA POLYMERASE III SUBUNIT ALPHA"/>
    <property type="match status" value="1"/>
</dbReference>
<dbReference type="InterPro" id="IPR004805">
    <property type="entry name" value="DnaE2/DnaE/PolC"/>
</dbReference>
<evidence type="ECO:0000256" key="9">
    <source>
        <dbReference type="ARBA" id="ARBA00049244"/>
    </source>
</evidence>
<sequence length="1186" mass="131133">MAGSSSGSFAHLHVHTEYSMLDGAARLDDLFARTAELGMGSIAMTDHGNVFGAYEFWSKAKAHDVKPIIGMEAYFTPNTSRFEKKRVRWNDGGQDDVSGSGSYTHMTLLAETTEGMHNLFRLSSRASMEGYFYNARADRELLSEHGRGIIGTTGCPSGEVQTWLRIGDYEKARQAAADFQDILGRDNYFLELMDHGLSIENRVREGLLRLSKDLGIPPIATNDSHYVRQEDAPSQEHLLCVSSGSVMSEPPYDKGGKRFAFQGDGYYIKSAAEMRELWGDRNGLPEACDNTLLIAERCDVSFTQGNGTYMPKFPCPPGENEDSWLVKEVERGLQVRYPSGIPDAVRKQADFEIGVITQMGFPGYFLVVADFINWAKDNGIRVGPGRGSGAGSMVAYAMRITDLDPLEHGLIFERFLNPDRVSMPDFDIDFDERRRGEVIKYVTEKYGDDRVSYIVTYGTIKAKQAVKDSSRILGYPFAMGDRITKAMPAAVMGKDVPLKQLFDPAHGRYGEGGEFRGLYDSDNDVKTVVDTAIGLEGLKRQWGVHAAGIIMSSEPLLDVIPLMKRPADGAIITQFDYPTCESLGLIKMDFLGLRNLTVLDDAIKNIAANRDETVVLEDLTLDDPATYQLLQRGDTLGVFQLDGGPMRALLRSMRPDTFEDISAVGALYRPGPMGADSHNKYARRKTGREPVEAIHPELAEPLQDILGETYGLIVYQEQVMAIAQKLAGYTLGEADILRRAMGKKKKAELDKQFEGFSSGMAERGYSAAAVKTLWDILLPFSDYAFNKAHSAAYGLVSYWTAYLKANYPAEYMAALLTSVKDDKDKMAIYLNECRRMKIQVLPPDVNESHANFTPVGQDIRFGLTAVRNVGSNVVAAIVEAREQESRYTDFNDFMSKVPALVCNKRVIESLVKAGAFDDMKHFRRALVHVHETAVDQYVDIKRNEAIGQDSLFDGLDDDGASGFGISVTIPDLDEWDKMTLLGHEREMLGLYVSDHPLLGLEHLLSRGTDCTIGQLMLDEERPDGSPITISGLVTSVQRKVTKRGDTWALVTLEDLDGAIDVLLFPSSYQLASTLLSEDAIITVKGRLSRSKDQPEIHAQEVTVPDLTDGPSGPVVLKLPQTRVNAGTVEQLKDVLRTHPGVTEVHLQLLMRDKTLMMKLGDAHRVSPSPALFADLKQLLGPGCLQS</sequence>
<name>A0ABW4TJ95_9ACTN</name>